<dbReference type="PANTHER" id="PTHR41775:SF1">
    <property type="entry name" value="PEPTIDASE M6-LIKE DOMAIN-CONTAINING PROTEIN"/>
    <property type="match status" value="1"/>
</dbReference>
<dbReference type="EMBL" id="UINC01044889">
    <property type="protein sequence ID" value="SVB50951.1"/>
    <property type="molecule type" value="Genomic_DNA"/>
</dbReference>
<feature type="non-terminal residue" evidence="1">
    <location>
        <position position="535"/>
    </location>
</feature>
<organism evidence="1">
    <name type="scientific">marine metagenome</name>
    <dbReference type="NCBI Taxonomy" id="408172"/>
    <lineage>
        <taxon>unclassified sequences</taxon>
        <taxon>metagenomes</taxon>
        <taxon>ecological metagenomes</taxon>
    </lineage>
</organism>
<evidence type="ECO:0000313" key="1">
    <source>
        <dbReference type="EMBL" id="SVB50951.1"/>
    </source>
</evidence>
<gene>
    <name evidence="1" type="ORF">METZ01_LOCUS203805</name>
</gene>
<proteinExistence type="predicted"/>
<accession>A0A382ELW9</accession>
<dbReference type="AlphaFoldDB" id="A0A382ELW9"/>
<sequence>MIIRLLLLFSLGFGANYYQSNLATNSSGINIPDTLRLVGIMAQFPIEMPDNPKTSGDGKFLYLNNEEYNHFYDSSTLRCDGFNVDRPPHNSAYFQKQLEAVGNYYLNISGENLPFTANIISNSNSPEDGYYTVSDSMEFYAKSDKLLAEFFSEVLDLAKSDIETILTQQNVASDEVVFIVFHAGLGQDFSLPGLDPTIYDLKSAYIDEEMMTGVTPTEILGESIQTGILLPETQNMIYYDIVEDIFGNPDYGTDDLCDIQLGLTGIFAFLLGYELGLPPLFNPETGDPGVGFFGLMDHGSNNGRGVIPASPSPWTRSLPDSPWSTIETISPIQSLDTTITVYALDSLNILYRIDISENEYFLIENRNNWVSYKTDIDSLRRKHKIDEYQVGHWFDTVIEEFPENQIQIDEDTQVITGFDHYDYGLPGSGILIWHISNPHIDLFPNQVINDESYHHVKIEEADGAQDIGTKSYSFFASDDPTTGTRWDMWFNGNEGYEFANHDLENGTIFDYWSSPNSRTVDGSDSFLSIEILSEI</sequence>
<name>A0A382ELW9_9ZZZZ</name>
<dbReference type="PANTHER" id="PTHR41775">
    <property type="entry name" value="SECRETED PROTEIN-RELATED"/>
    <property type="match status" value="1"/>
</dbReference>
<protein>
    <submittedName>
        <fullName evidence="1">Uncharacterized protein</fullName>
    </submittedName>
</protein>
<reference evidence="1" key="1">
    <citation type="submission" date="2018-05" db="EMBL/GenBank/DDBJ databases">
        <authorList>
            <person name="Lanie J.A."/>
            <person name="Ng W.-L."/>
            <person name="Kazmierczak K.M."/>
            <person name="Andrzejewski T.M."/>
            <person name="Davidsen T.M."/>
            <person name="Wayne K.J."/>
            <person name="Tettelin H."/>
            <person name="Glass J.I."/>
            <person name="Rusch D."/>
            <person name="Podicherti R."/>
            <person name="Tsui H.-C.T."/>
            <person name="Winkler M.E."/>
        </authorList>
    </citation>
    <scope>NUCLEOTIDE SEQUENCE</scope>
</reference>